<dbReference type="Pfam" id="PF00383">
    <property type="entry name" value="dCMP_cyt_deam_1"/>
    <property type="match status" value="1"/>
</dbReference>
<evidence type="ECO:0000256" key="1">
    <source>
        <dbReference type="ARBA" id="ARBA00022723"/>
    </source>
</evidence>
<proteinExistence type="predicted"/>
<dbReference type="GO" id="GO:0008270">
    <property type="term" value="F:zinc ion binding"/>
    <property type="evidence" value="ECO:0007669"/>
    <property type="project" value="InterPro"/>
</dbReference>
<dbReference type="InterPro" id="IPR016193">
    <property type="entry name" value="Cytidine_deaminase-like"/>
</dbReference>
<feature type="domain" description="CMP/dCMP-type deaminase" evidence="3">
    <location>
        <begin position="6"/>
        <end position="121"/>
    </location>
</feature>
<dbReference type="OrthoDB" id="17602at10239"/>
<dbReference type="PROSITE" id="PS00903">
    <property type="entry name" value="CYT_DCMP_DEAMINASES_1"/>
    <property type="match status" value="1"/>
</dbReference>
<dbReference type="KEGG" id="vg:6804910"/>
<evidence type="ECO:0000259" key="3">
    <source>
        <dbReference type="PROSITE" id="PS51747"/>
    </source>
</evidence>
<organism evidence="4 5">
    <name type="scientific">Feldmannia species virus</name>
    <dbReference type="NCBI Taxonomy" id="39420"/>
    <lineage>
        <taxon>Viruses</taxon>
        <taxon>Varidnaviria</taxon>
        <taxon>Bamfordvirae</taxon>
        <taxon>Nucleocytoviricota</taxon>
        <taxon>Megaviricetes</taxon>
        <taxon>Algavirales</taxon>
        <taxon>Phycodnaviridae</taxon>
        <taxon>Phaeovirus</taxon>
        <taxon>Phaeovirus feldmanniae</taxon>
    </lineage>
</organism>
<dbReference type="PROSITE" id="PS51747">
    <property type="entry name" value="CYT_DCMP_DEAMINASES_2"/>
    <property type="match status" value="1"/>
</dbReference>
<accession>B5LWJ6</accession>
<dbReference type="EMBL" id="EU916176">
    <property type="protein sequence ID" value="ACH46859.1"/>
    <property type="molecule type" value="Genomic_DNA"/>
</dbReference>
<keyword evidence="5" id="KW-1185">Reference proteome</keyword>
<dbReference type="InterPro" id="IPR002125">
    <property type="entry name" value="CMP_dCMP_dom"/>
</dbReference>
<dbReference type="Gene3D" id="3.40.140.10">
    <property type="entry name" value="Cytidine Deaminase, domain 2"/>
    <property type="match status" value="1"/>
</dbReference>
<name>B5LWJ6_9PHYC</name>
<dbReference type="GO" id="GO:0016787">
    <property type="term" value="F:hydrolase activity"/>
    <property type="evidence" value="ECO:0007669"/>
    <property type="project" value="InterPro"/>
</dbReference>
<sequence>MKKTHETHFDMCRNLAKRSQHSTFRHGSIAVSGSSVVGKGSNRRSLHAEVSAVKDTVKKKIGKGTRRLKVYVCRVSSAGMFMNSRPCAKCMRFMRDAGVSKVYFSDQFGFAKIVLQTGIGV</sequence>
<evidence type="ECO:0000313" key="4">
    <source>
        <dbReference type="EMBL" id="ACH46859.1"/>
    </source>
</evidence>
<dbReference type="InterPro" id="IPR016192">
    <property type="entry name" value="APOBEC/CMP_deaminase_Zn-bd"/>
</dbReference>
<dbReference type="RefSeq" id="YP_002154729.1">
    <property type="nucleotide sequence ID" value="NC_011183.1"/>
</dbReference>
<evidence type="ECO:0000256" key="2">
    <source>
        <dbReference type="ARBA" id="ARBA00022833"/>
    </source>
</evidence>
<evidence type="ECO:0000313" key="5">
    <source>
        <dbReference type="Proteomes" id="UP000204092"/>
    </source>
</evidence>
<protein>
    <submittedName>
        <fullName evidence="4">Putative cytidine deaminase</fullName>
    </submittedName>
</protein>
<dbReference type="Proteomes" id="UP000204092">
    <property type="component" value="Segment"/>
</dbReference>
<dbReference type="SUPFAM" id="SSF53927">
    <property type="entry name" value="Cytidine deaminase-like"/>
    <property type="match status" value="1"/>
</dbReference>
<dbReference type="GeneID" id="6804910"/>
<keyword evidence="2" id="KW-0862">Zinc</keyword>
<keyword evidence="1" id="KW-0479">Metal-binding</keyword>
<reference evidence="4 5" key="1">
    <citation type="journal article" date="2009" name="Virology">
        <title>Genomic analysis of the smallest giant virus--Feldmannia sp. virus 158.</title>
        <authorList>
            <person name="Schroeder D.C."/>
            <person name="Park Y."/>
            <person name="Yoon H.M."/>
            <person name="Lee Y.S."/>
            <person name="Kang S.W."/>
            <person name="Meints R.H."/>
            <person name="Ivey R.G."/>
            <person name="Choi T.J."/>
        </authorList>
    </citation>
    <scope>NUCLEOTIDE SEQUENCE [LARGE SCALE GENOMIC DNA]</scope>
    <source>
        <strain evidence="4">FsV-158</strain>
    </source>
</reference>